<accession>A0ACC0UYD1</accession>
<evidence type="ECO:0000313" key="1">
    <source>
        <dbReference type="EMBL" id="KAI9898976.1"/>
    </source>
</evidence>
<name>A0ACC0UYD1_9HYPO</name>
<reference evidence="1" key="1">
    <citation type="submission" date="2022-10" db="EMBL/GenBank/DDBJ databases">
        <title>Complete Genome of Trichothecium roseum strain YXFP-22015, a Plant Pathogen Isolated from Citrus.</title>
        <authorList>
            <person name="Wang Y."/>
            <person name="Zhu L."/>
        </authorList>
    </citation>
    <scope>NUCLEOTIDE SEQUENCE</scope>
    <source>
        <strain evidence="1">YXFP-22015</strain>
    </source>
</reference>
<gene>
    <name evidence="1" type="ORF">N3K66_005437</name>
</gene>
<proteinExistence type="predicted"/>
<protein>
    <submittedName>
        <fullName evidence="1">Uncharacterized protein</fullName>
    </submittedName>
</protein>
<organism evidence="1 2">
    <name type="scientific">Trichothecium roseum</name>
    <dbReference type="NCBI Taxonomy" id="47278"/>
    <lineage>
        <taxon>Eukaryota</taxon>
        <taxon>Fungi</taxon>
        <taxon>Dikarya</taxon>
        <taxon>Ascomycota</taxon>
        <taxon>Pezizomycotina</taxon>
        <taxon>Sordariomycetes</taxon>
        <taxon>Hypocreomycetidae</taxon>
        <taxon>Hypocreales</taxon>
        <taxon>Hypocreales incertae sedis</taxon>
        <taxon>Trichothecium</taxon>
    </lineage>
</organism>
<comment type="caution">
    <text evidence="1">The sequence shown here is derived from an EMBL/GenBank/DDBJ whole genome shotgun (WGS) entry which is preliminary data.</text>
</comment>
<evidence type="ECO:0000313" key="2">
    <source>
        <dbReference type="Proteomes" id="UP001163324"/>
    </source>
</evidence>
<dbReference type="EMBL" id="CM047944">
    <property type="protein sequence ID" value="KAI9898976.1"/>
    <property type="molecule type" value="Genomic_DNA"/>
</dbReference>
<dbReference type="Proteomes" id="UP001163324">
    <property type="component" value="Chromosome 5"/>
</dbReference>
<sequence>MNIEPSYEEPRKGNDPASRDHQSREQNTTGALADTSSPDVITGAWMASPSLPPRGARRRGDKWTLTTTAMSKCDVCSRSGHKVLARCTADSLAICKECYDKGRLDKDPYHFIDPAMSWTPPPKEKNKNKPKGIQARAKGKSAIFANIRKRDVVGDGRVSKTPGLKRPRTRSVSKMEGLAALASVVDRPDTPMPRSDAGSEMSDCEGGTGEGRSSPTADAAKTLRELQARPVVHNQAVPLAHMEGTAAIATHASPHILDPRFPQLATPQPQAEAGHRDVGPASYFPGFDGSHRPCDPTWHSSPGSHSHRHSLSYDVPSHHSPYAQPRHHSTALQAPAWSPHVNGYANAHSPSRSQFPPTPGPHFEWPLPSELARLSEELAARTMAARESNPNVSLDSFLALEAARLWHADSPRFHERFTPPGVGGDSASGWDSGSWPLPSAEKMLNVLGDVAAGASERLQLLWVNAAREWIGGLCASIGFRGH</sequence>
<keyword evidence="2" id="KW-1185">Reference proteome</keyword>